<dbReference type="Gene3D" id="3.50.50.60">
    <property type="entry name" value="FAD/NAD(P)-binding domain"/>
    <property type="match status" value="1"/>
</dbReference>
<keyword evidence="8" id="KW-1185">Reference proteome</keyword>
<keyword evidence="3" id="KW-0560">Oxidoreductase</keyword>
<evidence type="ECO:0000256" key="5">
    <source>
        <dbReference type="SAM" id="Phobius"/>
    </source>
</evidence>
<keyword evidence="5" id="KW-0472">Membrane</keyword>
<dbReference type="PANTHER" id="PTHR43476:SF4">
    <property type="entry name" value="BLR0106 PROTEIN"/>
    <property type="match status" value="1"/>
</dbReference>
<dbReference type="GeneID" id="85446837"/>
<protein>
    <recommendedName>
        <fullName evidence="6">FAD-binding domain-containing protein</fullName>
    </recommendedName>
</protein>
<evidence type="ECO:0000256" key="4">
    <source>
        <dbReference type="ARBA" id="ARBA00023027"/>
    </source>
</evidence>
<dbReference type="RefSeq" id="XP_060408721.1">
    <property type="nucleotide sequence ID" value="XM_060562597.1"/>
</dbReference>
<keyword evidence="5" id="KW-0812">Transmembrane</keyword>
<evidence type="ECO:0000256" key="2">
    <source>
        <dbReference type="ARBA" id="ARBA00022827"/>
    </source>
</evidence>
<dbReference type="EMBL" id="JAHLJV010000100">
    <property type="protein sequence ID" value="KAK1573007.1"/>
    <property type="molecule type" value="Genomic_DNA"/>
</dbReference>
<evidence type="ECO:0000256" key="3">
    <source>
        <dbReference type="ARBA" id="ARBA00023002"/>
    </source>
</evidence>
<keyword evidence="1" id="KW-0285">Flavoprotein</keyword>
<dbReference type="AlphaFoldDB" id="A0AAD8PMX3"/>
<dbReference type="SUPFAM" id="SSF51905">
    <property type="entry name" value="FAD/NAD(P)-binding domain"/>
    <property type="match status" value="1"/>
</dbReference>
<dbReference type="PANTHER" id="PTHR43476">
    <property type="entry name" value="3-(3-HYDROXY-PHENYL)PROPIONATE/3-HYDROXYCINNAMIC ACID HYDROXYLASE"/>
    <property type="match status" value="1"/>
</dbReference>
<sequence>MTSGAYKSRLVFELIIIVGSGPAGLLLTLLLSREGIEVQVLEAAADVDRRPRAAYYGTASIPDLQRAGVLDEIRRRGFPPTSFTSRQFGGEYRALGLLDTNLLADIDGQDLRSACLPQKDLLEILVKRVENNPLVTLSWNHKVLGVGQDETKGWVDVETPEGQSRIEADYVVGCDGAHSIVRKSLFGNDFPGKTWDVQLVSTDTYYDLEKKFGFTHANFVSHPKNFFIAAKLNDEGLFRITYAEPGDMSYEEVEKRLPSRLEEILPGNPKPDEYEMLGWAPHKIHQRCAPSMRVGRVMLASDAAHLCNPLGGLGVTGGFVDAGGLADCLLGIWNGVADESILDLYSEKRKEKWYSITDVVTTDNFMKTTCRYPIEKLMKRPDWTRSDEARKEFLLQRLGLRYDFTQHYRKEASGVGI</sequence>
<organism evidence="7 8">
    <name type="scientific">Colletotrichum navitas</name>
    <dbReference type="NCBI Taxonomy" id="681940"/>
    <lineage>
        <taxon>Eukaryota</taxon>
        <taxon>Fungi</taxon>
        <taxon>Dikarya</taxon>
        <taxon>Ascomycota</taxon>
        <taxon>Pezizomycotina</taxon>
        <taxon>Sordariomycetes</taxon>
        <taxon>Hypocreomycetidae</taxon>
        <taxon>Glomerellales</taxon>
        <taxon>Glomerellaceae</taxon>
        <taxon>Colletotrichum</taxon>
        <taxon>Colletotrichum graminicola species complex</taxon>
    </lineage>
</organism>
<feature type="domain" description="FAD-binding" evidence="6">
    <location>
        <begin position="15"/>
        <end position="351"/>
    </location>
</feature>
<dbReference type="Proteomes" id="UP001230504">
    <property type="component" value="Unassembled WGS sequence"/>
</dbReference>
<accession>A0AAD8PMX3</accession>
<evidence type="ECO:0000259" key="6">
    <source>
        <dbReference type="Pfam" id="PF01494"/>
    </source>
</evidence>
<dbReference type="InterPro" id="IPR002938">
    <property type="entry name" value="FAD-bd"/>
</dbReference>
<dbReference type="GO" id="GO:0016491">
    <property type="term" value="F:oxidoreductase activity"/>
    <property type="evidence" value="ECO:0007669"/>
    <property type="project" value="UniProtKB-KW"/>
</dbReference>
<gene>
    <name evidence="7" type="ORF">LY79DRAFT_653300</name>
</gene>
<evidence type="ECO:0000313" key="7">
    <source>
        <dbReference type="EMBL" id="KAK1573007.1"/>
    </source>
</evidence>
<dbReference type="Gene3D" id="3.30.70.2450">
    <property type="match status" value="1"/>
</dbReference>
<name>A0AAD8PMX3_9PEZI</name>
<evidence type="ECO:0000256" key="1">
    <source>
        <dbReference type="ARBA" id="ARBA00022630"/>
    </source>
</evidence>
<keyword evidence="4" id="KW-0520">NAD</keyword>
<reference evidence="7" key="1">
    <citation type="submission" date="2021-06" db="EMBL/GenBank/DDBJ databases">
        <title>Comparative genomics, transcriptomics and evolutionary studies reveal genomic signatures of adaptation to plant cell wall in hemibiotrophic fungi.</title>
        <authorList>
            <consortium name="DOE Joint Genome Institute"/>
            <person name="Baroncelli R."/>
            <person name="Diaz J.F."/>
            <person name="Benocci T."/>
            <person name="Peng M."/>
            <person name="Battaglia E."/>
            <person name="Haridas S."/>
            <person name="Andreopoulos W."/>
            <person name="Labutti K."/>
            <person name="Pangilinan J."/>
            <person name="Floch G.L."/>
            <person name="Makela M.R."/>
            <person name="Henrissat B."/>
            <person name="Grigoriev I.V."/>
            <person name="Crouch J.A."/>
            <person name="De Vries R.P."/>
            <person name="Sukno S.A."/>
            <person name="Thon M.R."/>
        </authorList>
    </citation>
    <scope>NUCLEOTIDE SEQUENCE</scope>
    <source>
        <strain evidence="7">CBS 125086</strain>
    </source>
</reference>
<dbReference type="PRINTS" id="PR00420">
    <property type="entry name" value="RNGMNOXGNASE"/>
</dbReference>
<feature type="transmembrane region" description="Helical" evidence="5">
    <location>
        <begin position="12"/>
        <end position="31"/>
    </location>
</feature>
<keyword evidence="5" id="KW-1133">Transmembrane helix</keyword>
<proteinExistence type="predicted"/>
<keyword evidence="2" id="KW-0274">FAD</keyword>
<dbReference type="GO" id="GO:0071949">
    <property type="term" value="F:FAD binding"/>
    <property type="evidence" value="ECO:0007669"/>
    <property type="project" value="InterPro"/>
</dbReference>
<dbReference type="InterPro" id="IPR050631">
    <property type="entry name" value="PheA/TfdB_FAD_monoxygenase"/>
</dbReference>
<comment type="caution">
    <text evidence="7">The sequence shown here is derived from an EMBL/GenBank/DDBJ whole genome shotgun (WGS) entry which is preliminary data.</text>
</comment>
<evidence type="ECO:0000313" key="8">
    <source>
        <dbReference type="Proteomes" id="UP001230504"/>
    </source>
</evidence>
<dbReference type="InterPro" id="IPR036188">
    <property type="entry name" value="FAD/NAD-bd_sf"/>
</dbReference>
<dbReference type="Pfam" id="PF01494">
    <property type="entry name" value="FAD_binding_3"/>
    <property type="match status" value="1"/>
</dbReference>